<dbReference type="PANTHER" id="PTHR46847">
    <property type="entry name" value="D-ALLOSE-BINDING PERIPLASMIC PROTEIN-RELATED"/>
    <property type="match status" value="1"/>
</dbReference>
<dbReference type="InterPro" id="IPR028082">
    <property type="entry name" value="Peripla_BP_I"/>
</dbReference>
<evidence type="ECO:0000256" key="1">
    <source>
        <dbReference type="ARBA" id="ARBA00004196"/>
    </source>
</evidence>
<name>A0ABT0PJU3_9GAMM</name>
<comment type="caution">
    <text evidence="5">The sequence shown here is derived from an EMBL/GenBank/DDBJ whole genome shotgun (WGS) entry which is preliminary data.</text>
</comment>
<protein>
    <submittedName>
        <fullName evidence="5">Substrate-binding domain-containing protein</fullName>
    </submittedName>
</protein>
<accession>A0ABT0PJU3</accession>
<keyword evidence="3" id="KW-0732">Signal</keyword>
<dbReference type="Gene3D" id="3.40.50.2300">
    <property type="match status" value="1"/>
</dbReference>
<gene>
    <name evidence="5" type="ORF">M3P05_17105</name>
</gene>
<dbReference type="PANTHER" id="PTHR46847:SF1">
    <property type="entry name" value="D-ALLOSE-BINDING PERIPLASMIC PROTEIN-RELATED"/>
    <property type="match status" value="1"/>
</dbReference>
<dbReference type="InterPro" id="IPR025997">
    <property type="entry name" value="SBP_2_dom"/>
</dbReference>
<dbReference type="SUPFAM" id="SSF53822">
    <property type="entry name" value="Periplasmic binding protein-like I"/>
    <property type="match status" value="1"/>
</dbReference>
<comment type="similarity">
    <text evidence="2">Belongs to the bacterial solute-binding protein 2 family.</text>
</comment>
<dbReference type="Pfam" id="PF13407">
    <property type="entry name" value="Peripla_BP_4"/>
    <property type="match status" value="1"/>
</dbReference>
<evidence type="ECO:0000256" key="3">
    <source>
        <dbReference type="ARBA" id="ARBA00022729"/>
    </source>
</evidence>
<keyword evidence="6" id="KW-1185">Reference proteome</keyword>
<evidence type="ECO:0000313" key="6">
    <source>
        <dbReference type="Proteomes" id="UP001203338"/>
    </source>
</evidence>
<dbReference type="RefSeq" id="WP_249701303.1">
    <property type="nucleotide sequence ID" value="NZ_JAMFLX010000029.1"/>
</dbReference>
<reference evidence="5 6" key="1">
    <citation type="submission" date="2022-05" db="EMBL/GenBank/DDBJ databases">
        <authorList>
            <person name="Park J.-S."/>
        </authorList>
    </citation>
    <scope>NUCLEOTIDE SEQUENCE [LARGE SCALE GENOMIC DNA]</scope>
    <source>
        <strain evidence="5 6">2012CJ34-2</strain>
    </source>
</reference>
<dbReference type="EMBL" id="JAMFLX010000029">
    <property type="protein sequence ID" value="MCL6271638.1"/>
    <property type="molecule type" value="Genomic_DNA"/>
</dbReference>
<proteinExistence type="inferred from homology"/>
<dbReference type="Proteomes" id="UP001203338">
    <property type="component" value="Unassembled WGS sequence"/>
</dbReference>
<evidence type="ECO:0000256" key="2">
    <source>
        <dbReference type="ARBA" id="ARBA00007639"/>
    </source>
</evidence>
<evidence type="ECO:0000259" key="4">
    <source>
        <dbReference type="Pfam" id="PF13407"/>
    </source>
</evidence>
<feature type="domain" description="Periplasmic binding protein" evidence="4">
    <location>
        <begin position="1"/>
        <end position="138"/>
    </location>
</feature>
<organism evidence="5 6">
    <name type="scientific">Parendozoicomonas callyspongiae</name>
    <dbReference type="NCBI Taxonomy" id="2942213"/>
    <lineage>
        <taxon>Bacteria</taxon>
        <taxon>Pseudomonadati</taxon>
        <taxon>Pseudomonadota</taxon>
        <taxon>Gammaproteobacteria</taxon>
        <taxon>Oceanospirillales</taxon>
        <taxon>Endozoicomonadaceae</taxon>
        <taxon>Parendozoicomonas</taxon>
    </lineage>
</organism>
<sequence length="144" mass="15895">MAQLLVQRLPAGAKVAIIAGPPGHQASYERLRVARGWLKSNKLKVIAVEAAHWNRERAESVAMKLLEKYLDLDAIMTMNDDMALGALRAADLVKPGKVLITGFDGEECVLAAIRSGKILATVDWYPDRQGIYAIKKCWQELPVI</sequence>
<comment type="subcellular location">
    <subcellularLocation>
        <location evidence="1">Cell envelope</location>
    </subcellularLocation>
</comment>
<evidence type="ECO:0000313" key="5">
    <source>
        <dbReference type="EMBL" id="MCL6271638.1"/>
    </source>
</evidence>